<evidence type="ECO:0000313" key="2">
    <source>
        <dbReference type="EMBL" id="MET4756516.1"/>
    </source>
</evidence>
<accession>A0ABV2SFI0</accession>
<dbReference type="Proteomes" id="UP001549366">
    <property type="component" value="Unassembled WGS sequence"/>
</dbReference>
<evidence type="ECO:0000259" key="1">
    <source>
        <dbReference type="Pfam" id="PF06223"/>
    </source>
</evidence>
<gene>
    <name evidence="2" type="ORF">V5J35_001708</name>
</gene>
<dbReference type="RefSeq" id="WP_354022374.1">
    <property type="nucleotide sequence ID" value="NZ_JBEWTD010000002.1"/>
</dbReference>
<sequence length="95" mass="11196">MRLAALMQVLELPEMPLSTYLDWWAFYHYEPWGYYINQYNMGTVGALVANGPSVRTDKRAWRPSDFYYHDVTPTVPEQTMDDQISMLRAMKGQRL</sequence>
<dbReference type="InterPro" id="IPR009350">
    <property type="entry name" value="Phage_tail_T"/>
</dbReference>
<name>A0ABV2SFI0_9GAMM</name>
<comment type="caution">
    <text evidence="2">The sequence shown here is derived from an EMBL/GenBank/DDBJ whole genome shotgun (WGS) entry which is preliminary data.</text>
</comment>
<feature type="domain" description="Minor tail T" evidence="1">
    <location>
        <begin position="20"/>
        <end position="92"/>
    </location>
</feature>
<dbReference type="EMBL" id="JBEWTB010000002">
    <property type="protein sequence ID" value="MET4756516.1"/>
    <property type="molecule type" value="Genomic_DNA"/>
</dbReference>
<organism evidence="2 3">
    <name type="scientific">Endozoicomonas lisbonensis</name>
    <dbReference type="NCBI Taxonomy" id="3120522"/>
    <lineage>
        <taxon>Bacteria</taxon>
        <taxon>Pseudomonadati</taxon>
        <taxon>Pseudomonadota</taxon>
        <taxon>Gammaproteobacteria</taxon>
        <taxon>Oceanospirillales</taxon>
        <taxon>Endozoicomonadaceae</taxon>
        <taxon>Endozoicomonas</taxon>
    </lineage>
</organism>
<evidence type="ECO:0000313" key="3">
    <source>
        <dbReference type="Proteomes" id="UP001549366"/>
    </source>
</evidence>
<keyword evidence="3" id="KW-1185">Reference proteome</keyword>
<dbReference type="Pfam" id="PF06223">
    <property type="entry name" value="Phage_tail_T"/>
    <property type="match status" value="1"/>
</dbReference>
<protein>
    <recommendedName>
        <fullName evidence="1">Minor tail T domain-containing protein</fullName>
    </recommendedName>
</protein>
<proteinExistence type="predicted"/>
<reference evidence="2 3" key="1">
    <citation type="submission" date="2024-06" db="EMBL/GenBank/DDBJ databases">
        <title>Genomic Encyclopedia of Type Strains, Phase V (KMG-V): Genome sequencing to study the core and pangenomes of soil and plant-associated prokaryotes.</title>
        <authorList>
            <person name="Whitman W."/>
        </authorList>
    </citation>
    <scope>NUCLEOTIDE SEQUENCE [LARGE SCALE GENOMIC DNA]</scope>
    <source>
        <strain evidence="2 3">NE40</strain>
    </source>
</reference>